<name>A0ABS9MLF2_9FIRM</name>
<keyword evidence="3" id="KW-1185">Reference proteome</keyword>
<dbReference type="RefSeq" id="WP_087231570.1">
    <property type="nucleotide sequence ID" value="NZ_JAKNHQ010000015.1"/>
</dbReference>
<dbReference type="Proteomes" id="UP001298681">
    <property type="component" value="Unassembled WGS sequence"/>
</dbReference>
<evidence type="ECO:0000313" key="2">
    <source>
        <dbReference type="EMBL" id="MCG4611376.1"/>
    </source>
</evidence>
<dbReference type="Gene3D" id="3.30.559.10">
    <property type="entry name" value="Chloramphenicol acetyltransferase-like domain"/>
    <property type="match status" value="1"/>
</dbReference>
<dbReference type="PANTHER" id="PTHR45527:SF1">
    <property type="entry name" value="FATTY ACID SYNTHASE"/>
    <property type="match status" value="1"/>
</dbReference>
<protein>
    <submittedName>
        <fullName evidence="2">Condensation domain-containing protein</fullName>
    </submittedName>
</protein>
<evidence type="ECO:0000313" key="3">
    <source>
        <dbReference type="Proteomes" id="UP001298681"/>
    </source>
</evidence>
<dbReference type="InterPro" id="IPR023213">
    <property type="entry name" value="CAT-like_dom_sf"/>
</dbReference>
<reference evidence="2 3" key="1">
    <citation type="submission" date="2022-01" db="EMBL/GenBank/DDBJ databases">
        <title>Collection of gut derived symbiotic bacterial strains cultured from healthy donors.</title>
        <authorList>
            <person name="Lin H."/>
            <person name="Kohout C."/>
            <person name="Waligurski E."/>
            <person name="Pamer E.G."/>
        </authorList>
    </citation>
    <scope>NUCLEOTIDE SEQUENCE [LARGE SCALE GENOMIC DNA]</scope>
    <source>
        <strain evidence="2 3">DFI.7.58</strain>
    </source>
</reference>
<dbReference type="SUPFAM" id="SSF52777">
    <property type="entry name" value="CoA-dependent acyltransferases"/>
    <property type="match status" value="2"/>
</dbReference>
<proteinExistence type="predicted"/>
<dbReference type="Pfam" id="PF00668">
    <property type="entry name" value="Condensation"/>
    <property type="match status" value="1"/>
</dbReference>
<dbReference type="InterPro" id="IPR001242">
    <property type="entry name" value="Condensation_dom"/>
</dbReference>
<evidence type="ECO:0000259" key="1">
    <source>
        <dbReference type="Pfam" id="PF00668"/>
    </source>
</evidence>
<feature type="domain" description="Condensation" evidence="1">
    <location>
        <begin position="23"/>
        <end position="457"/>
    </location>
</feature>
<comment type="caution">
    <text evidence="2">The sequence shown here is derived from an EMBL/GenBank/DDBJ whole genome shotgun (WGS) entry which is preliminary data.</text>
</comment>
<dbReference type="EMBL" id="JAKNHQ010000015">
    <property type="protein sequence ID" value="MCG4611376.1"/>
    <property type="molecule type" value="Genomic_DNA"/>
</dbReference>
<organism evidence="2 3">
    <name type="scientific">Anaeromassilibacillus senegalensis</name>
    <dbReference type="NCBI Taxonomy" id="1673717"/>
    <lineage>
        <taxon>Bacteria</taxon>
        <taxon>Bacillati</taxon>
        <taxon>Bacillota</taxon>
        <taxon>Clostridia</taxon>
        <taxon>Eubacteriales</taxon>
        <taxon>Acutalibacteraceae</taxon>
        <taxon>Anaeromassilibacillus</taxon>
    </lineage>
</organism>
<dbReference type="PANTHER" id="PTHR45527">
    <property type="entry name" value="NONRIBOSOMAL PEPTIDE SYNTHETASE"/>
    <property type="match status" value="1"/>
</dbReference>
<sequence length="461" mass="53916">MKHFYPLCAAERLQDHKILEYNRPQEVNICVCMTIRAGVDFGLLKHCIQLEYARQESLRIRFTKRDENGKVFQYFASYDPRDIRLVDFRGKSQEEINTTLEEWSSQPFEQVDSPMNEFIMVAMPDGYNGIYLRIDHRLTDSTGMILMINDIMGLYCHFAYGAPMPEDPPPYHLALEKDLAKEENASRTAKDRAFWEEQVAVGEPVYTDVTGCWKLDACRKKYNNPNLRAADREMNDLRVGRAIYHLEPEPTKRLMDYCMENEVSMTNLLLMGLRTYLSKMNDGEKDVTVRNYVSRRSTLLNKTSGGTRTHCFPCRTILEPETEFLDGVRMIQDLQNTIYRHVDFDPLEVTRMFQERYHPPKNTTYDSVALTYQPLPMRLQNEQLHGIPFKSDWLTNGTAIQKVYLTVMHSATDLGLQFYFKYQLAELSPHDMELMYYYLMKILFMGVENPDMTVGEILRTV</sequence>
<dbReference type="Gene3D" id="3.30.559.30">
    <property type="entry name" value="Nonribosomal peptide synthetase, condensation domain"/>
    <property type="match status" value="1"/>
</dbReference>
<gene>
    <name evidence="2" type="ORF">L0P57_10605</name>
</gene>
<accession>A0ABS9MLF2</accession>